<gene>
    <name evidence="8" type="ORF">FOC72_00670</name>
</gene>
<keyword evidence="2" id="KW-0813">Transport</keyword>
<dbReference type="AlphaFoldDB" id="A0A859EKF0"/>
<proteinExistence type="predicted"/>
<feature type="transmembrane region" description="Helical" evidence="7">
    <location>
        <begin position="182"/>
        <end position="202"/>
    </location>
</feature>
<evidence type="ECO:0000256" key="5">
    <source>
        <dbReference type="ARBA" id="ARBA00022989"/>
    </source>
</evidence>
<comment type="subcellular location">
    <subcellularLocation>
        <location evidence="1">Cell membrane</location>
        <topology evidence="1">Multi-pass membrane protein</topology>
    </subcellularLocation>
</comment>
<keyword evidence="3" id="KW-1003">Cell membrane</keyword>
<dbReference type="Pfam" id="PF00375">
    <property type="entry name" value="SDF"/>
    <property type="match status" value="1"/>
</dbReference>
<dbReference type="SUPFAM" id="SSF118215">
    <property type="entry name" value="Proton glutamate symport protein"/>
    <property type="match status" value="1"/>
</dbReference>
<keyword evidence="4 7" id="KW-0812">Transmembrane</keyword>
<evidence type="ECO:0000256" key="2">
    <source>
        <dbReference type="ARBA" id="ARBA00022448"/>
    </source>
</evidence>
<evidence type="ECO:0000256" key="6">
    <source>
        <dbReference type="ARBA" id="ARBA00023136"/>
    </source>
</evidence>
<feature type="transmembrane region" description="Helical" evidence="7">
    <location>
        <begin position="145"/>
        <end position="162"/>
    </location>
</feature>
<dbReference type="EMBL" id="CP054570">
    <property type="protein sequence ID" value="QKQ43111.1"/>
    <property type="molecule type" value="Genomic_DNA"/>
</dbReference>
<feature type="transmembrane region" description="Helical" evidence="7">
    <location>
        <begin position="12"/>
        <end position="31"/>
    </location>
</feature>
<reference evidence="8 9" key="1">
    <citation type="submission" date="2020-05" db="EMBL/GenBank/DDBJ databases">
        <title>FDA dAtabase for Regulatory Grade micrObial Sequences (FDA-ARGOS): Supporting development and validation of Infectious Disease Dx tests.</title>
        <authorList>
            <person name="Bojja K."/>
            <person name="Kessler A."/>
            <person name="Tallon L."/>
            <person name="Sadzewicz L."/>
            <person name="Zhao X."/>
            <person name="Vavikolanu K."/>
            <person name="Mehta A."/>
            <person name="Aluvathingal J."/>
            <person name="Nadendla S."/>
            <person name="Myers T."/>
            <person name="Yan Y."/>
            <person name="Sichtig H."/>
        </authorList>
    </citation>
    <scope>NUCLEOTIDE SEQUENCE [LARGE SCALE GENOMIC DNA]</scope>
    <source>
        <strain evidence="8 9">FDAARGOS_770</strain>
    </source>
</reference>
<accession>A0A859EKF0</accession>
<dbReference type="InterPro" id="IPR036458">
    <property type="entry name" value="Na:dicarbo_symporter_sf"/>
</dbReference>
<dbReference type="RefSeq" id="WP_002893741.1">
    <property type="nucleotide sequence ID" value="NZ_CP054570.1"/>
</dbReference>
<protein>
    <submittedName>
        <fullName evidence="8">Dicarboxylate/amino acid:cation symporter</fullName>
    </submittedName>
</protein>
<feature type="transmembrane region" description="Helical" evidence="7">
    <location>
        <begin position="255"/>
        <end position="275"/>
    </location>
</feature>
<evidence type="ECO:0000256" key="3">
    <source>
        <dbReference type="ARBA" id="ARBA00022475"/>
    </source>
</evidence>
<dbReference type="GO" id="GO:0006835">
    <property type="term" value="P:dicarboxylic acid transport"/>
    <property type="evidence" value="ECO:0007669"/>
    <property type="project" value="TreeGrafter"/>
</dbReference>
<evidence type="ECO:0000313" key="8">
    <source>
        <dbReference type="EMBL" id="QKQ43111.1"/>
    </source>
</evidence>
<feature type="transmembrane region" description="Helical" evidence="7">
    <location>
        <begin position="349"/>
        <end position="376"/>
    </location>
</feature>
<dbReference type="Gene3D" id="1.10.3860.10">
    <property type="entry name" value="Sodium:dicarboxylate symporter"/>
    <property type="match status" value="1"/>
</dbReference>
<dbReference type="InterPro" id="IPR001991">
    <property type="entry name" value="Na-dicarboxylate_symporter"/>
</dbReference>
<feature type="transmembrane region" description="Helical" evidence="7">
    <location>
        <begin position="222"/>
        <end position="243"/>
    </location>
</feature>
<keyword evidence="6 7" id="KW-0472">Membrane</keyword>
<evidence type="ECO:0000256" key="4">
    <source>
        <dbReference type="ARBA" id="ARBA00022692"/>
    </source>
</evidence>
<evidence type="ECO:0000313" key="9">
    <source>
        <dbReference type="Proteomes" id="UP000509459"/>
    </source>
</evidence>
<dbReference type="PANTHER" id="PTHR42865:SF7">
    <property type="entry name" value="PROTON_GLUTAMATE-ASPARTATE SYMPORTER"/>
    <property type="match status" value="1"/>
</dbReference>
<name>A0A859EKF0_STRSA</name>
<feature type="transmembrane region" description="Helical" evidence="7">
    <location>
        <begin position="304"/>
        <end position="337"/>
    </location>
</feature>
<dbReference type="PRINTS" id="PR00173">
    <property type="entry name" value="EDTRNSPORT"/>
</dbReference>
<evidence type="ECO:0000256" key="7">
    <source>
        <dbReference type="SAM" id="Phobius"/>
    </source>
</evidence>
<dbReference type="GO" id="GO:0005886">
    <property type="term" value="C:plasma membrane"/>
    <property type="evidence" value="ECO:0007669"/>
    <property type="project" value="UniProtKB-SubCell"/>
</dbReference>
<keyword evidence="5 7" id="KW-1133">Transmembrane helix</keyword>
<organism evidence="8 9">
    <name type="scientific">Streptococcus sanguinis</name>
    <dbReference type="NCBI Taxonomy" id="1305"/>
    <lineage>
        <taxon>Bacteria</taxon>
        <taxon>Bacillati</taxon>
        <taxon>Bacillota</taxon>
        <taxon>Bacilli</taxon>
        <taxon>Lactobacillales</taxon>
        <taxon>Streptococcaceae</taxon>
        <taxon>Streptococcus</taxon>
    </lineage>
</organism>
<sequence length="416" mass="44448">MKLVSLWSKVSLGLQLLIALILGVLVALIWPQFSAFYQFLGQAFISLINMVIIPLVFPIVVVAVAGVIGKKSFGKLLTKSLLYFFGVTTAITFIFVFASYYLGFGQGVNIGQEGASIDGLAKSIQLDEFLLSFIPSNIVKSLSEGALLPIIVFAIFLGFGLGSLKEEKTQKAVELLQIWIEAIYKIVGVIVKLSPIGIFGFIAKDVATTGVDKLVGLGQFVAGTYLAYAVLALVIFPLIAFAFRIPYLTSLQRIWSLLTLAFVSGSSSVVLPPLLKDLKKQGHDEHVIDLVVPLGYTFNLEGAAVYFSVATVFIAHAYGIAFSVSGLFFTVLLLTLIGKTAATVPSGAIVVLLAAAPQLGLPVEGVALIFAVDFFVNAGRTALNVLGQVLAVSVIEKTEVNVVEESKSSKLAVRYS</sequence>
<feature type="transmembrane region" description="Helical" evidence="7">
    <location>
        <begin position="43"/>
        <end position="69"/>
    </location>
</feature>
<dbReference type="PANTHER" id="PTHR42865">
    <property type="entry name" value="PROTON/GLUTAMATE-ASPARTATE SYMPORTER"/>
    <property type="match status" value="1"/>
</dbReference>
<feature type="transmembrane region" description="Helical" evidence="7">
    <location>
        <begin position="81"/>
        <end position="102"/>
    </location>
</feature>
<dbReference type="GO" id="GO:0015293">
    <property type="term" value="F:symporter activity"/>
    <property type="evidence" value="ECO:0007669"/>
    <property type="project" value="UniProtKB-KW"/>
</dbReference>
<dbReference type="Proteomes" id="UP000509459">
    <property type="component" value="Chromosome"/>
</dbReference>
<evidence type="ECO:0000256" key="1">
    <source>
        <dbReference type="ARBA" id="ARBA00004651"/>
    </source>
</evidence>